<dbReference type="PROSITE" id="PS00135">
    <property type="entry name" value="TRYPSIN_SER"/>
    <property type="match status" value="1"/>
</dbReference>
<dbReference type="AlphaFoldDB" id="E0VW16"/>
<dbReference type="Pfam" id="PF00089">
    <property type="entry name" value="Trypsin"/>
    <property type="match status" value="1"/>
</dbReference>
<dbReference type="SMART" id="SM00020">
    <property type="entry name" value="Tryp_SPc"/>
    <property type="match status" value="1"/>
</dbReference>
<keyword evidence="11" id="KW-1185">Reference proteome</keyword>
<dbReference type="EMBL" id="DS235816">
    <property type="protein sequence ID" value="EEB17572.1"/>
    <property type="molecule type" value="Genomic_DNA"/>
</dbReference>
<keyword evidence="4 9" id="KW-0378">Hydrolase</keyword>
<dbReference type="PRINTS" id="PR00722">
    <property type="entry name" value="CHYMOTRYPSIN"/>
</dbReference>
<evidence type="ECO:0000313" key="10">
    <source>
        <dbReference type="EnsemblMetazoa" id="PHUM472660-PA"/>
    </source>
</evidence>
<dbReference type="OMA" id="PACLPHK"/>
<dbReference type="GO" id="GO:0005615">
    <property type="term" value="C:extracellular space"/>
    <property type="evidence" value="ECO:0007669"/>
    <property type="project" value="TreeGrafter"/>
</dbReference>
<name>E0VW16_PEDHC</name>
<dbReference type="KEGG" id="phu:Phum_PHUM472660"/>
<keyword evidence="2" id="KW-0964">Secreted</keyword>
<dbReference type="RefSeq" id="XP_002430310.1">
    <property type="nucleotide sequence ID" value="XM_002430265.1"/>
</dbReference>
<keyword evidence="3" id="KW-0645">Protease</keyword>
<dbReference type="InParanoid" id="E0VW16"/>
<dbReference type="InterPro" id="IPR009003">
    <property type="entry name" value="Peptidase_S1_PA"/>
</dbReference>
<evidence type="ECO:0000259" key="8">
    <source>
        <dbReference type="PROSITE" id="PS50240"/>
    </source>
</evidence>
<sequence>MFVKYGIHNISNEENEGMIAEIESFIMHEDFASDYIHDTDDIALIKLKEPVSFGPNVLPVCLPQKGIDYSKKRATVVGWGKKSQEDLFSEVLLKINVTTLTNEDCKKVKVLSSHLSDSMLCAYGDNVDACQGDSGGPLLYKANEDKEEIIGVVSWGVGCAQPGIPGVYSRVADYLEWIALHTTDSKYCYNSF</sequence>
<dbReference type="GO" id="GO:0004252">
    <property type="term" value="F:serine-type endopeptidase activity"/>
    <property type="evidence" value="ECO:0007669"/>
    <property type="project" value="UniProtKB-EC"/>
</dbReference>
<reference evidence="10" key="3">
    <citation type="submission" date="2020-05" db="UniProtKB">
        <authorList>
            <consortium name="EnsemblMetazoa"/>
        </authorList>
    </citation>
    <scope>IDENTIFICATION</scope>
    <source>
        <strain evidence="10">USDA</strain>
    </source>
</reference>
<dbReference type="InterPro" id="IPR033116">
    <property type="entry name" value="TRYPSIN_SER"/>
</dbReference>
<dbReference type="PROSITE" id="PS50240">
    <property type="entry name" value="TRYPSIN_DOM"/>
    <property type="match status" value="1"/>
</dbReference>
<evidence type="ECO:0000313" key="9">
    <source>
        <dbReference type="EMBL" id="EEB17572.1"/>
    </source>
</evidence>
<keyword evidence="5" id="KW-0720">Serine protease</keyword>
<evidence type="ECO:0000256" key="3">
    <source>
        <dbReference type="ARBA" id="ARBA00022670"/>
    </source>
</evidence>
<protein>
    <submittedName>
        <fullName evidence="9 10">Tripsin, putative</fullName>
        <ecNumber evidence="9">3.4.21.4</ecNumber>
    </submittedName>
</protein>
<comment type="subcellular location">
    <subcellularLocation>
        <location evidence="1">Secreted</location>
    </subcellularLocation>
</comment>
<evidence type="ECO:0000256" key="2">
    <source>
        <dbReference type="ARBA" id="ARBA00022525"/>
    </source>
</evidence>
<dbReference type="FunFam" id="2.40.10.10:FF:000002">
    <property type="entry name" value="Transmembrane protease serine"/>
    <property type="match status" value="1"/>
</dbReference>
<dbReference type="SUPFAM" id="SSF50494">
    <property type="entry name" value="Trypsin-like serine proteases"/>
    <property type="match status" value="1"/>
</dbReference>
<dbReference type="InterPro" id="IPR001254">
    <property type="entry name" value="Trypsin_dom"/>
</dbReference>
<reference evidence="9" key="1">
    <citation type="submission" date="2007-04" db="EMBL/GenBank/DDBJ databases">
        <title>Annotation of Pediculus humanus corporis strain USDA.</title>
        <authorList>
            <person name="Kirkness E."/>
            <person name="Hannick L."/>
            <person name="Hass B."/>
            <person name="Bruggner R."/>
            <person name="Lawson D."/>
            <person name="Bidwell S."/>
            <person name="Joardar V."/>
            <person name="Caler E."/>
            <person name="Walenz B."/>
            <person name="Inman J."/>
            <person name="Schobel S."/>
            <person name="Galinsky K."/>
            <person name="Amedeo P."/>
            <person name="Strausberg R."/>
        </authorList>
    </citation>
    <scope>NUCLEOTIDE SEQUENCE</scope>
    <source>
        <strain evidence="9">USDA</strain>
    </source>
</reference>
<proteinExistence type="inferred from homology"/>
<comment type="similarity">
    <text evidence="7">Belongs to the peptidase S1 family. CLIP subfamily.</text>
</comment>
<dbReference type="Proteomes" id="UP000009046">
    <property type="component" value="Unassembled WGS sequence"/>
</dbReference>
<keyword evidence="6" id="KW-1015">Disulfide bond</keyword>
<evidence type="ECO:0000256" key="1">
    <source>
        <dbReference type="ARBA" id="ARBA00004613"/>
    </source>
</evidence>
<dbReference type="GO" id="GO:0006508">
    <property type="term" value="P:proteolysis"/>
    <property type="evidence" value="ECO:0007669"/>
    <property type="project" value="UniProtKB-KW"/>
</dbReference>
<dbReference type="EnsemblMetazoa" id="PHUM472660-RA">
    <property type="protein sequence ID" value="PHUM472660-PA"/>
    <property type="gene ID" value="PHUM472660"/>
</dbReference>
<evidence type="ECO:0000313" key="11">
    <source>
        <dbReference type="Proteomes" id="UP000009046"/>
    </source>
</evidence>
<dbReference type="InterPro" id="IPR001314">
    <property type="entry name" value="Peptidase_S1A"/>
</dbReference>
<dbReference type="Gene3D" id="2.40.10.10">
    <property type="entry name" value="Trypsin-like serine proteases"/>
    <property type="match status" value="2"/>
</dbReference>
<dbReference type="STRING" id="121224.E0VW16"/>
<dbReference type="OrthoDB" id="6380398at2759"/>
<dbReference type="InterPro" id="IPR043504">
    <property type="entry name" value="Peptidase_S1_PA_chymotrypsin"/>
</dbReference>
<dbReference type="EC" id="3.4.21.4" evidence="9"/>
<gene>
    <name evidence="10" type="primary">8239102</name>
    <name evidence="9" type="ORF">Phum_PHUM472660</name>
</gene>
<feature type="domain" description="Peptidase S1" evidence="8">
    <location>
        <begin position="1"/>
        <end position="183"/>
    </location>
</feature>
<evidence type="ECO:0000256" key="4">
    <source>
        <dbReference type="ARBA" id="ARBA00022801"/>
    </source>
</evidence>
<dbReference type="CTD" id="8239102"/>
<dbReference type="EMBL" id="AAZO01005734">
    <property type="status" value="NOT_ANNOTATED_CDS"/>
    <property type="molecule type" value="Genomic_DNA"/>
</dbReference>
<organism>
    <name type="scientific">Pediculus humanus subsp. corporis</name>
    <name type="common">Body louse</name>
    <dbReference type="NCBI Taxonomy" id="121224"/>
    <lineage>
        <taxon>Eukaryota</taxon>
        <taxon>Metazoa</taxon>
        <taxon>Ecdysozoa</taxon>
        <taxon>Arthropoda</taxon>
        <taxon>Hexapoda</taxon>
        <taxon>Insecta</taxon>
        <taxon>Pterygota</taxon>
        <taxon>Neoptera</taxon>
        <taxon>Paraneoptera</taxon>
        <taxon>Psocodea</taxon>
        <taxon>Troctomorpha</taxon>
        <taxon>Phthiraptera</taxon>
        <taxon>Anoplura</taxon>
        <taxon>Pediculidae</taxon>
        <taxon>Pediculus</taxon>
    </lineage>
</organism>
<evidence type="ECO:0000256" key="6">
    <source>
        <dbReference type="ARBA" id="ARBA00023157"/>
    </source>
</evidence>
<reference evidence="9" key="2">
    <citation type="submission" date="2007-04" db="EMBL/GenBank/DDBJ databases">
        <title>The genome of the human body louse.</title>
        <authorList>
            <consortium name="The Human Body Louse Genome Consortium"/>
            <person name="Kirkness E."/>
            <person name="Walenz B."/>
            <person name="Hass B."/>
            <person name="Bruggner R."/>
            <person name="Strausberg R."/>
        </authorList>
    </citation>
    <scope>NUCLEOTIDE SEQUENCE</scope>
    <source>
        <strain evidence="9">USDA</strain>
    </source>
</reference>
<accession>E0VW16</accession>
<evidence type="ECO:0000256" key="5">
    <source>
        <dbReference type="ARBA" id="ARBA00022825"/>
    </source>
</evidence>
<dbReference type="VEuPathDB" id="VectorBase:PHUM472660"/>
<dbReference type="SMR" id="E0VW16"/>
<dbReference type="eggNOG" id="KOG3627">
    <property type="taxonomic scope" value="Eukaryota"/>
</dbReference>
<dbReference type="PANTHER" id="PTHR24264:SF65">
    <property type="entry name" value="SRCR DOMAIN-CONTAINING PROTEIN"/>
    <property type="match status" value="1"/>
</dbReference>
<dbReference type="CDD" id="cd00190">
    <property type="entry name" value="Tryp_SPc"/>
    <property type="match status" value="1"/>
</dbReference>
<evidence type="ECO:0000256" key="7">
    <source>
        <dbReference type="ARBA" id="ARBA00024195"/>
    </source>
</evidence>
<dbReference type="PANTHER" id="PTHR24264">
    <property type="entry name" value="TRYPSIN-RELATED"/>
    <property type="match status" value="1"/>
</dbReference>
<dbReference type="GeneID" id="8239102"/>
<dbReference type="InterPro" id="IPR050127">
    <property type="entry name" value="Serine_Proteases_S1"/>
</dbReference>
<dbReference type="MEROPS" id="S01.316"/>
<dbReference type="HOGENOM" id="CLU_006842_13_1_1"/>